<evidence type="ECO:0000259" key="2">
    <source>
        <dbReference type="Pfam" id="PF13699"/>
    </source>
</evidence>
<keyword evidence="4" id="KW-1185">Reference proteome</keyword>
<dbReference type="InterPro" id="IPR025295">
    <property type="entry name" value="eCIS_core_dom"/>
</dbReference>
<gene>
    <name evidence="3" type="ORF">QO010_002176</name>
</gene>
<dbReference type="Pfam" id="PF13699">
    <property type="entry name" value="eCIS_core"/>
    <property type="match status" value="1"/>
</dbReference>
<evidence type="ECO:0000313" key="3">
    <source>
        <dbReference type="EMBL" id="MDQ0464395.1"/>
    </source>
</evidence>
<accession>A0ABU0IQU7</accession>
<name>A0ABU0IQU7_9CAUL</name>
<sequence>MFVSQQRTVQDTAIQRGQPTTQAAAAQRLGNQARLRGLNAAPQFKLRIGAVDDPQEAEADRVADAVMSLGAAPPPPSPSASGTEGPTLRRACAACAGKDDDILRRSPAPDSVHQTLSAPGQPLSAQTRAFFEPRLDRDLSGVRVHDDTTAAGSARAVNAQAYTVGQHIVFGEGQYSPGSDSGRRLLAHELAHTIQQSDQPVMRRKLVAGSDAGAVEVAGHINDFCPGSATTFGVQVKEQAGACPPKAASPGCDCACTAMTDAKRTYHINLATMNPFNAKQKLANGKEESVPKLATGPHTAHPPCAPHTQIVIPKSGSTATFGSFNTADSPVTASTPRILAHELCGHGVACQTYKGDTGDRAQHDTTIATENSIYGAKGMRGSYANLRQGESYFQAPGDPKLVFSLKDGLHYETVP</sequence>
<feature type="domain" description="eCIS core" evidence="2">
    <location>
        <begin position="122"/>
        <end position="199"/>
    </location>
</feature>
<protein>
    <recommendedName>
        <fullName evidence="2">eCIS core domain-containing protein</fullName>
    </recommendedName>
</protein>
<evidence type="ECO:0000313" key="4">
    <source>
        <dbReference type="Proteomes" id="UP001228905"/>
    </source>
</evidence>
<reference evidence="3 4" key="1">
    <citation type="submission" date="2023-07" db="EMBL/GenBank/DDBJ databases">
        <title>Genomic Encyclopedia of Type Strains, Phase IV (KMG-IV): sequencing the most valuable type-strain genomes for metagenomic binning, comparative biology and taxonomic classification.</title>
        <authorList>
            <person name="Goeker M."/>
        </authorList>
    </citation>
    <scope>NUCLEOTIDE SEQUENCE [LARGE SCALE GENOMIC DNA]</scope>
    <source>
        <strain evidence="3 4">DSM 18695</strain>
    </source>
</reference>
<dbReference type="Proteomes" id="UP001228905">
    <property type="component" value="Unassembled WGS sequence"/>
</dbReference>
<feature type="region of interest" description="Disordered" evidence="1">
    <location>
        <begin position="1"/>
        <end position="21"/>
    </location>
</feature>
<organism evidence="3 4">
    <name type="scientific">Caulobacter ginsengisoli</name>
    <dbReference type="NCBI Taxonomy" id="400775"/>
    <lineage>
        <taxon>Bacteria</taxon>
        <taxon>Pseudomonadati</taxon>
        <taxon>Pseudomonadota</taxon>
        <taxon>Alphaproteobacteria</taxon>
        <taxon>Caulobacterales</taxon>
        <taxon>Caulobacteraceae</taxon>
        <taxon>Caulobacter</taxon>
    </lineage>
</organism>
<comment type="caution">
    <text evidence="3">The sequence shown here is derived from an EMBL/GenBank/DDBJ whole genome shotgun (WGS) entry which is preliminary data.</text>
</comment>
<proteinExistence type="predicted"/>
<dbReference type="RefSeq" id="WP_307349038.1">
    <property type="nucleotide sequence ID" value="NZ_JAUSVS010000003.1"/>
</dbReference>
<dbReference type="EMBL" id="JAUSVS010000003">
    <property type="protein sequence ID" value="MDQ0464395.1"/>
    <property type="molecule type" value="Genomic_DNA"/>
</dbReference>
<evidence type="ECO:0000256" key="1">
    <source>
        <dbReference type="SAM" id="MobiDB-lite"/>
    </source>
</evidence>